<feature type="domain" description="F5/8 type C" evidence="1">
    <location>
        <begin position="28"/>
        <end position="174"/>
    </location>
</feature>
<sequence length="379" mass="42649">MAGGNTQCFMGKWLKNQGLNAERTFRDCVDSLGCESHDIRDSQLNASSSLSPSTRYGPQQARLHNTNAWCAAANTADQYLEVDLGKVRMLSSILTQGDPNKNQYVKSLKLLYSVRAGYWWDYKENDAIKIFQANKDRDSVAKLLLQTETAVRYLRLKPVTWHGHVCLRLEIKGCEADRYTPLGMTNGTIPNSALTSSTMADSQGPNNARLYWLHLDDKTCWVPAVQDTSQWIKIDLGRTTLLTAVATQGCPPLDTGKSFVWTYNLMTSLDGATWTYQLNNDGTNLFKGNYNNEYEAIRDVTPEALARWVRFHPKVYNNKIAMRVELYTYGKASPGDLGIVSGEIPDTHFNASSYQCSHCQPPRGRLWFDKIAGLKSRAY</sequence>
<name>A7SKR7_NEMVE</name>
<gene>
    <name evidence="2" type="ORF">NEMVEDRAFT_v1g213815</name>
</gene>
<evidence type="ECO:0000259" key="1">
    <source>
        <dbReference type="PROSITE" id="PS50022"/>
    </source>
</evidence>
<dbReference type="AlphaFoldDB" id="A7SKR7"/>
<accession>A7SKR7</accession>
<dbReference type="SMART" id="SM00231">
    <property type="entry name" value="FA58C"/>
    <property type="match status" value="2"/>
</dbReference>
<dbReference type="InParanoid" id="A7SKR7"/>
<feature type="domain" description="F5/8 type C" evidence="1">
    <location>
        <begin position="176"/>
        <end position="329"/>
    </location>
</feature>
<organism evidence="2 3">
    <name type="scientific">Nematostella vectensis</name>
    <name type="common">Starlet sea anemone</name>
    <dbReference type="NCBI Taxonomy" id="45351"/>
    <lineage>
        <taxon>Eukaryota</taxon>
        <taxon>Metazoa</taxon>
        <taxon>Cnidaria</taxon>
        <taxon>Anthozoa</taxon>
        <taxon>Hexacorallia</taxon>
        <taxon>Actiniaria</taxon>
        <taxon>Edwardsiidae</taxon>
        <taxon>Nematostella</taxon>
    </lineage>
</organism>
<dbReference type="Pfam" id="PF00754">
    <property type="entry name" value="F5_F8_type_C"/>
    <property type="match status" value="2"/>
</dbReference>
<dbReference type="Proteomes" id="UP000001593">
    <property type="component" value="Unassembled WGS sequence"/>
</dbReference>
<reference evidence="2 3" key="1">
    <citation type="journal article" date="2007" name="Science">
        <title>Sea anemone genome reveals ancestral eumetazoan gene repertoire and genomic organization.</title>
        <authorList>
            <person name="Putnam N.H."/>
            <person name="Srivastava M."/>
            <person name="Hellsten U."/>
            <person name="Dirks B."/>
            <person name="Chapman J."/>
            <person name="Salamov A."/>
            <person name="Terry A."/>
            <person name="Shapiro H."/>
            <person name="Lindquist E."/>
            <person name="Kapitonov V.V."/>
            <person name="Jurka J."/>
            <person name="Genikhovich G."/>
            <person name="Grigoriev I.V."/>
            <person name="Lucas S.M."/>
            <person name="Steele R.E."/>
            <person name="Finnerty J.R."/>
            <person name="Technau U."/>
            <person name="Martindale M.Q."/>
            <person name="Rokhsar D.S."/>
        </authorList>
    </citation>
    <scope>NUCLEOTIDE SEQUENCE [LARGE SCALE GENOMIC DNA]</scope>
    <source>
        <strain evidence="3">CH2 X CH6</strain>
    </source>
</reference>
<proteinExistence type="predicted"/>
<evidence type="ECO:0000313" key="3">
    <source>
        <dbReference type="Proteomes" id="UP000001593"/>
    </source>
</evidence>
<protein>
    <recommendedName>
        <fullName evidence="1">F5/8 type C domain-containing protein</fullName>
    </recommendedName>
</protein>
<dbReference type="PROSITE" id="PS01285">
    <property type="entry name" value="FA58C_1"/>
    <property type="match status" value="1"/>
</dbReference>
<dbReference type="OMA" id="ESHDIRD"/>
<dbReference type="CDD" id="cd00057">
    <property type="entry name" value="FA58C"/>
    <property type="match status" value="2"/>
</dbReference>
<dbReference type="GO" id="GO:0005615">
    <property type="term" value="C:extracellular space"/>
    <property type="evidence" value="ECO:0000318"/>
    <property type="project" value="GO_Central"/>
</dbReference>
<dbReference type="Gene3D" id="2.60.120.260">
    <property type="entry name" value="Galactose-binding domain-like"/>
    <property type="match status" value="2"/>
</dbReference>
<keyword evidence="3" id="KW-1185">Reference proteome</keyword>
<dbReference type="PhylomeDB" id="A7SKR7"/>
<dbReference type="SUPFAM" id="SSF49785">
    <property type="entry name" value="Galactose-binding domain-like"/>
    <property type="match status" value="2"/>
</dbReference>
<dbReference type="EMBL" id="DS469691">
    <property type="protein sequence ID" value="EDO35664.1"/>
    <property type="molecule type" value="Genomic_DNA"/>
</dbReference>
<evidence type="ECO:0000313" key="2">
    <source>
        <dbReference type="EMBL" id="EDO35664.1"/>
    </source>
</evidence>
<dbReference type="PANTHER" id="PTHR24543">
    <property type="entry name" value="MULTICOPPER OXIDASE-RELATED"/>
    <property type="match status" value="1"/>
</dbReference>
<dbReference type="InterPro" id="IPR008979">
    <property type="entry name" value="Galactose-bd-like_sf"/>
</dbReference>
<dbReference type="eggNOG" id="ENOG502QUEH">
    <property type="taxonomic scope" value="Eukaryota"/>
</dbReference>
<dbReference type="STRING" id="45351.A7SKR7"/>
<dbReference type="PANTHER" id="PTHR24543:SF332">
    <property type="entry name" value="F5_8 TYPE C DOMAIN-CONTAINING PROTEIN"/>
    <property type="match status" value="1"/>
</dbReference>
<dbReference type="PROSITE" id="PS01286">
    <property type="entry name" value="FA58C_2"/>
    <property type="match status" value="1"/>
</dbReference>
<dbReference type="InterPro" id="IPR000421">
    <property type="entry name" value="FA58C"/>
</dbReference>
<dbReference type="PROSITE" id="PS50022">
    <property type="entry name" value="FA58C_3"/>
    <property type="match status" value="2"/>
</dbReference>
<dbReference type="HOGENOM" id="CLU_030066_0_2_1"/>
<dbReference type="FunFam" id="2.60.120.260:FF:000016">
    <property type="entry name" value="Contactin-associated protein-like 4 isoform 1"/>
    <property type="match status" value="1"/>
</dbReference>